<dbReference type="EMBL" id="SRLO01000039">
    <property type="protein sequence ID" value="TNN82386.1"/>
    <property type="molecule type" value="Genomic_DNA"/>
</dbReference>
<protein>
    <submittedName>
        <fullName evidence="1">Uncharacterized protein</fullName>
    </submittedName>
</protein>
<organism evidence="1 2">
    <name type="scientific">Liparis tanakae</name>
    <name type="common">Tanaka's snailfish</name>
    <dbReference type="NCBI Taxonomy" id="230148"/>
    <lineage>
        <taxon>Eukaryota</taxon>
        <taxon>Metazoa</taxon>
        <taxon>Chordata</taxon>
        <taxon>Craniata</taxon>
        <taxon>Vertebrata</taxon>
        <taxon>Euteleostomi</taxon>
        <taxon>Actinopterygii</taxon>
        <taxon>Neopterygii</taxon>
        <taxon>Teleostei</taxon>
        <taxon>Neoteleostei</taxon>
        <taxon>Acanthomorphata</taxon>
        <taxon>Eupercaria</taxon>
        <taxon>Perciformes</taxon>
        <taxon>Cottioidei</taxon>
        <taxon>Cottales</taxon>
        <taxon>Liparidae</taxon>
        <taxon>Liparis</taxon>
    </lineage>
</organism>
<accession>A0A4Z2IWX9</accession>
<reference evidence="1 2" key="1">
    <citation type="submission" date="2019-03" db="EMBL/GenBank/DDBJ databases">
        <title>First draft genome of Liparis tanakae, snailfish: a comprehensive survey of snailfish specific genes.</title>
        <authorList>
            <person name="Kim W."/>
            <person name="Song I."/>
            <person name="Jeong J.-H."/>
            <person name="Kim D."/>
            <person name="Kim S."/>
            <person name="Ryu S."/>
            <person name="Song J.Y."/>
            <person name="Lee S.K."/>
        </authorList>
    </citation>
    <scope>NUCLEOTIDE SEQUENCE [LARGE SCALE GENOMIC DNA]</scope>
    <source>
        <tissue evidence="1">Muscle</tissue>
    </source>
</reference>
<gene>
    <name evidence="1" type="ORF">EYF80_007221</name>
</gene>
<dbReference type="Proteomes" id="UP000314294">
    <property type="component" value="Unassembled WGS sequence"/>
</dbReference>
<sequence length="101" mass="10651">MGWVLTLEVQTKFPVATETLLDASLPGCCGSKQEAPAIGPKGQGSCCQLGQHFTAEHHSPNKQRCGPRATGNVEPVITGRARLVHAPKNPSQARGVNGYCT</sequence>
<comment type="caution">
    <text evidence="1">The sequence shown here is derived from an EMBL/GenBank/DDBJ whole genome shotgun (WGS) entry which is preliminary data.</text>
</comment>
<evidence type="ECO:0000313" key="1">
    <source>
        <dbReference type="EMBL" id="TNN82386.1"/>
    </source>
</evidence>
<keyword evidence="2" id="KW-1185">Reference proteome</keyword>
<dbReference type="AlphaFoldDB" id="A0A4Z2IWX9"/>
<name>A0A4Z2IWX9_9TELE</name>
<proteinExistence type="predicted"/>
<evidence type="ECO:0000313" key="2">
    <source>
        <dbReference type="Proteomes" id="UP000314294"/>
    </source>
</evidence>